<sequence>PDYIFNSEEYVFNTEAHPFPVWNKINKIKFKNFEIKKDSDSFPFNDYPGDDVDQVFQGFKKKICFFQDWLTAKSRTFPKW</sequence>
<comment type="caution">
    <text evidence="1">The sequence shown here is derived from an EMBL/GenBank/DDBJ whole genome shotgun (WGS) entry which is preliminary data.</text>
</comment>
<dbReference type="AlphaFoldDB" id="A0AAD5TX83"/>
<evidence type="ECO:0000313" key="1">
    <source>
        <dbReference type="EMBL" id="KAJ3204995.1"/>
    </source>
</evidence>
<organism evidence="1 2">
    <name type="scientific">Clydaea vesicula</name>
    <dbReference type="NCBI Taxonomy" id="447962"/>
    <lineage>
        <taxon>Eukaryota</taxon>
        <taxon>Fungi</taxon>
        <taxon>Fungi incertae sedis</taxon>
        <taxon>Chytridiomycota</taxon>
        <taxon>Chytridiomycota incertae sedis</taxon>
        <taxon>Chytridiomycetes</taxon>
        <taxon>Lobulomycetales</taxon>
        <taxon>Lobulomycetaceae</taxon>
        <taxon>Clydaea</taxon>
    </lineage>
</organism>
<dbReference type="SUPFAM" id="SSF48225">
    <property type="entry name" value="Seven-hairpin glycosidases"/>
    <property type="match status" value="1"/>
</dbReference>
<dbReference type="InterPro" id="IPR036026">
    <property type="entry name" value="Seven-hairpin_glycosidases"/>
</dbReference>
<proteinExistence type="predicted"/>
<name>A0AAD5TX83_9FUNG</name>
<dbReference type="Proteomes" id="UP001211065">
    <property type="component" value="Unassembled WGS sequence"/>
</dbReference>
<protein>
    <recommendedName>
        <fullName evidence="3">Mannosyl-oligosaccharide 1,2-alpha-mannosidase</fullName>
    </recommendedName>
</protein>
<dbReference type="GO" id="GO:0004571">
    <property type="term" value="F:mannosyl-oligosaccharide 1,2-alpha-mannosidase activity"/>
    <property type="evidence" value="ECO:0007669"/>
    <property type="project" value="InterPro"/>
</dbReference>
<dbReference type="GO" id="GO:0016020">
    <property type="term" value="C:membrane"/>
    <property type="evidence" value="ECO:0007669"/>
    <property type="project" value="InterPro"/>
</dbReference>
<feature type="non-terminal residue" evidence="1">
    <location>
        <position position="80"/>
    </location>
</feature>
<dbReference type="EMBL" id="JADGJW010001244">
    <property type="protein sequence ID" value="KAJ3204995.1"/>
    <property type="molecule type" value="Genomic_DNA"/>
</dbReference>
<evidence type="ECO:0000313" key="2">
    <source>
        <dbReference type="Proteomes" id="UP001211065"/>
    </source>
</evidence>
<reference evidence="1" key="1">
    <citation type="submission" date="2020-05" db="EMBL/GenBank/DDBJ databases">
        <title>Phylogenomic resolution of chytrid fungi.</title>
        <authorList>
            <person name="Stajich J.E."/>
            <person name="Amses K."/>
            <person name="Simmons R."/>
            <person name="Seto K."/>
            <person name="Myers J."/>
            <person name="Bonds A."/>
            <person name="Quandt C.A."/>
            <person name="Barry K."/>
            <person name="Liu P."/>
            <person name="Grigoriev I."/>
            <person name="Longcore J.E."/>
            <person name="James T.Y."/>
        </authorList>
    </citation>
    <scope>NUCLEOTIDE SEQUENCE</scope>
    <source>
        <strain evidence="1">JEL0476</strain>
    </source>
</reference>
<keyword evidence="2" id="KW-1185">Reference proteome</keyword>
<gene>
    <name evidence="1" type="ORF">HK099_000958</name>
</gene>
<evidence type="ECO:0008006" key="3">
    <source>
        <dbReference type="Google" id="ProtNLM"/>
    </source>
</evidence>
<dbReference type="GO" id="GO:0005509">
    <property type="term" value="F:calcium ion binding"/>
    <property type="evidence" value="ECO:0007669"/>
    <property type="project" value="InterPro"/>
</dbReference>
<accession>A0AAD5TX83</accession>